<keyword evidence="4" id="KW-1185">Reference proteome</keyword>
<evidence type="ECO:0000256" key="2">
    <source>
        <dbReference type="SAM" id="Phobius"/>
    </source>
</evidence>
<dbReference type="Pfam" id="PF08538">
    <property type="entry name" value="DUF1749"/>
    <property type="match status" value="1"/>
</dbReference>
<gene>
    <name evidence="3" type="ORF">SAY87_032199</name>
</gene>
<organism evidence="3 4">
    <name type="scientific">Trapa incisa</name>
    <dbReference type="NCBI Taxonomy" id="236973"/>
    <lineage>
        <taxon>Eukaryota</taxon>
        <taxon>Viridiplantae</taxon>
        <taxon>Streptophyta</taxon>
        <taxon>Embryophyta</taxon>
        <taxon>Tracheophyta</taxon>
        <taxon>Spermatophyta</taxon>
        <taxon>Magnoliopsida</taxon>
        <taxon>eudicotyledons</taxon>
        <taxon>Gunneridae</taxon>
        <taxon>Pentapetalae</taxon>
        <taxon>rosids</taxon>
        <taxon>malvids</taxon>
        <taxon>Myrtales</taxon>
        <taxon>Lythraceae</taxon>
        <taxon>Trapa</taxon>
    </lineage>
</organism>
<dbReference type="PANTHER" id="PTHR31591:SF1">
    <property type="entry name" value="UPF0613 PROTEIN PB24D3.06C"/>
    <property type="match status" value="1"/>
</dbReference>
<dbReference type="PANTHER" id="PTHR31591">
    <property type="entry name" value="UPF0613 PROTEIN PB24D3.06C"/>
    <property type="match status" value="1"/>
</dbReference>
<dbReference type="AlphaFoldDB" id="A0AAN7KZ60"/>
<dbReference type="Proteomes" id="UP001345219">
    <property type="component" value="Chromosome 24"/>
</dbReference>
<reference evidence="3 4" key="1">
    <citation type="journal article" date="2023" name="Hortic Res">
        <title>Pangenome of water caltrop reveals structural variations and asymmetric subgenome divergence after allopolyploidization.</title>
        <authorList>
            <person name="Zhang X."/>
            <person name="Chen Y."/>
            <person name="Wang L."/>
            <person name="Yuan Y."/>
            <person name="Fang M."/>
            <person name="Shi L."/>
            <person name="Lu R."/>
            <person name="Comes H.P."/>
            <person name="Ma Y."/>
            <person name="Chen Y."/>
            <person name="Huang G."/>
            <person name="Zhou Y."/>
            <person name="Zheng Z."/>
            <person name="Qiu Y."/>
        </authorList>
    </citation>
    <scope>NUCLEOTIDE SEQUENCE [LARGE SCALE GENOMIC DNA]</scope>
    <source>
        <tissue evidence="3">Roots</tissue>
    </source>
</reference>
<proteinExistence type="predicted"/>
<feature type="region of interest" description="Disordered" evidence="1">
    <location>
        <begin position="1"/>
        <end position="20"/>
    </location>
</feature>
<dbReference type="InterPro" id="IPR013744">
    <property type="entry name" value="SidJ"/>
</dbReference>
<comment type="caution">
    <text evidence="3">The sequence shown here is derived from an EMBL/GenBank/DDBJ whole genome shotgun (WGS) entry which is preliminary data.</text>
</comment>
<evidence type="ECO:0000313" key="4">
    <source>
        <dbReference type="Proteomes" id="UP001345219"/>
    </source>
</evidence>
<evidence type="ECO:0000313" key="3">
    <source>
        <dbReference type="EMBL" id="KAK4771667.1"/>
    </source>
</evidence>
<keyword evidence="2" id="KW-1133">Transmembrane helix</keyword>
<feature type="transmembrane region" description="Helical" evidence="2">
    <location>
        <begin position="219"/>
        <end position="240"/>
    </location>
</feature>
<keyword evidence="2" id="KW-0472">Membrane</keyword>
<protein>
    <submittedName>
        <fullName evidence="3">Uncharacterized protein</fullName>
    </submittedName>
</protein>
<name>A0AAN7KZ60_9MYRT</name>
<dbReference type="InterPro" id="IPR029058">
    <property type="entry name" value="AB_hydrolase_fold"/>
</dbReference>
<dbReference type="EMBL" id="JAXIOK010000005">
    <property type="protein sequence ID" value="KAK4771667.1"/>
    <property type="molecule type" value="Genomic_DNA"/>
</dbReference>
<dbReference type="Gene3D" id="3.40.50.1820">
    <property type="entry name" value="alpha/beta hydrolase"/>
    <property type="match status" value="1"/>
</dbReference>
<keyword evidence="2" id="KW-0812">Transmembrane</keyword>
<evidence type="ECO:0000256" key="1">
    <source>
        <dbReference type="SAM" id="MobiDB-lite"/>
    </source>
</evidence>
<accession>A0AAN7KZ60</accession>
<sequence length="394" mass="43004">MVKMFGGSDAADPSGPIKYGPKPVQIGPSKTFISLDIDFVLTKRVAFKTGDYKQQVIFIGGLTDGFLATESGQTYLEPLAIPLEKENWSLVQVLLSHLPTLDMGYPACSKLCRAMGGAEIEHGSHALSNRVHEAVQAIFSNRSFHSRIQYMIQPAVESDNGGLQLKETDQTVEFSIVTSVYVTADVSLKETTRKGYLGLGGLKHGTGWPSPGDIHSGCIAGIAYVPLTILAVLSIIYVLFGLKIQDPRLFCSSGMFLSFPFDLSNYLSWATPIAVGQFSVDFHAINPSPAQGTEMRGTALKDLFDVTRGFCDSLLAGCLSYWIFLVFGPGGTAADKCQVLLAAAIDHLHQPLIIRMVGDPQIKVNIYSDELKSTVKRHWQHRLGFTNPHKVVYC</sequence>